<dbReference type="Gene3D" id="3.40.50.300">
    <property type="entry name" value="P-loop containing nucleotide triphosphate hydrolases"/>
    <property type="match status" value="1"/>
</dbReference>
<dbReference type="PANTHER" id="PTHR37807">
    <property type="entry name" value="OS07G0160300 PROTEIN"/>
    <property type="match status" value="1"/>
</dbReference>
<dbReference type="Pfam" id="PF13671">
    <property type="entry name" value="AAA_33"/>
    <property type="match status" value="1"/>
</dbReference>
<proteinExistence type="predicted"/>
<dbReference type="InterPro" id="IPR027417">
    <property type="entry name" value="P-loop_NTPase"/>
</dbReference>
<reference evidence="1 2" key="1">
    <citation type="submission" date="2019-05" db="EMBL/GenBank/DDBJ databases">
        <title>Panacibacter sp. strain 17mud1-8 Genome sequencing and assembly.</title>
        <authorList>
            <person name="Chhetri G."/>
        </authorList>
    </citation>
    <scope>NUCLEOTIDE SEQUENCE [LARGE SCALE GENOMIC DNA]</scope>
    <source>
        <strain evidence="1 2">17mud1-8</strain>
    </source>
</reference>
<accession>A0A4U3L0M5</accession>
<keyword evidence="2" id="KW-1185">Reference proteome</keyword>
<evidence type="ECO:0000313" key="2">
    <source>
        <dbReference type="Proteomes" id="UP000305848"/>
    </source>
</evidence>
<protein>
    <recommendedName>
        <fullName evidence="3">ATP-binding protein</fullName>
    </recommendedName>
</protein>
<dbReference type="OrthoDB" id="1201990at2"/>
<comment type="caution">
    <text evidence="1">The sequence shown here is derived from an EMBL/GenBank/DDBJ whole genome shotgun (WGS) entry which is preliminary data.</text>
</comment>
<dbReference type="Proteomes" id="UP000305848">
    <property type="component" value="Unassembled WGS sequence"/>
</dbReference>
<dbReference type="PANTHER" id="PTHR37807:SF3">
    <property type="entry name" value="OS07G0160300 PROTEIN"/>
    <property type="match status" value="1"/>
</dbReference>
<sequence>MKKPLLIVITGRPASGKTTLAHLLAREIKYPLLSRDEFKEGYINTAECCHNQLDKTVTRDIYETFFKAVDLLISANISLIIEAAFQHKLWEPKLSNYLGKAQVRIVVCELPPLLAKTRFINRALNDQDRERFHGDLSLNSANELVGVPIASYEAPILPVPILQVDTTDGYNPNLSKIVKFIKLKS</sequence>
<evidence type="ECO:0008006" key="3">
    <source>
        <dbReference type="Google" id="ProtNLM"/>
    </source>
</evidence>
<dbReference type="SUPFAM" id="SSF52540">
    <property type="entry name" value="P-loop containing nucleoside triphosphate hydrolases"/>
    <property type="match status" value="1"/>
</dbReference>
<name>A0A4U3L0M5_9BACT</name>
<dbReference type="AlphaFoldDB" id="A0A4U3L0M5"/>
<dbReference type="EMBL" id="SZQL01000010">
    <property type="protein sequence ID" value="TKK67749.1"/>
    <property type="molecule type" value="Genomic_DNA"/>
</dbReference>
<evidence type="ECO:0000313" key="1">
    <source>
        <dbReference type="EMBL" id="TKK67749.1"/>
    </source>
</evidence>
<organism evidence="1 2">
    <name type="scientific">Ilyomonas limi</name>
    <dbReference type="NCBI Taxonomy" id="2575867"/>
    <lineage>
        <taxon>Bacteria</taxon>
        <taxon>Pseudomonadati</taxon>
        <taxon>Bacteroidota</taxon>
        <taxon>Chitinophagia</taxon>
        <taxon>Chitinophagales</taxon>
        <taxon>Chitinophagaceae</taxon>
        <taxon>Ilyomonas</taxon>
    </lineage>
</organism>
<dbReference type="RefSeq" id="WP_137262314.1">
    <property type="nucleotide sequence ID" value="NZ_SZQL01000010.1"/>
</dbReference>
<gene>
    <name evidence="1" type="ORF">FC093_13445</name>
</gene>